<dbReference type="Proteomes" id="UP000245340">
    <property type="component" value="Unplaced"/>
</dbReference>
<organism evidence="20 21">
    <name type="scientific">Odobenus rosmarus divergens</name>
    <name type="common">Pacific walrus</name>
    <dbReference type="NCBI Taxonomy" id="9708"/>
    <lineage>
        <taxon>Eukaryota</taxon>
        <taxon>Metazoa</taxon>
        <taxon>Chordata</taxon>
        <taxon>Craniata</taxon>
        <taxon>Vertebrata</taxon>
        <taxon>Euteleostomi</taxon>
        <taxon>Mammalia</taxon>
        <taxon>Eutheria</taxon>
        <taxon>Laurasiatheria</taxon>
        <taxon>Carnivora</taxon>
        <taxon>Caniformia</taxon>
        <taxon>Pinnipedia</taxon>
        <taxon>Odobenidae</taxon>
        <taxon>Odobenus</taxon>
    </lineage>
</organism>
<keyword evidence="4" id="KW-0929">Antimicrobial</keyword>
<evidence type="ECO:0000256" key="9">
    <source>
        <dbReference type="ARBA" id="ARBA00023239"/>
    </source>
</evidence>
<proteinExistence type="inferred from homology"/>
<dbReference type="GO" id="GO:0002760">
    <property type="term" value="P:positive regulation of antimicrobial humoral response"/>
    <property type="evidence" value="ECO:0007669"/>
    <property type="project" value="UniProtKB-ARBA"/>
</dbReference>
<dbReference type="Pfam" id="PF03972">
    <property type="entry name" value="MmgE_PrpD_N"/>
    <property type="match status" value="1"/>
</dbReference>
<protein>
    <recommendedName>
        <fullName evidence="13">Cis-aconitate decarboxylase</fullName>
        <ecNumber evidence="12">4.1.1.6</ecNumber>
    </recommendedName>
    <alternativeName>
        <fullName evidence="17">Aconitate decarboxylase</fullName>
    </alternativeName>
    <alternativeName>
        <fullName evidence="14">Aconitate decarboxylase 1</fullName>
    </alternativeName>
    <alternativeName>
        <fullName evidence="15">Cis-aconitic acid decarboxylase</fullName>
    </alternativeName>
    <alternativeName>
        <fullName evidence="16">Immune-responsive gene 1 protein</fullName>
    </alternativeName>
</protein>
<evidence type="ECO:0000256" key="7">
    <source>
        <dbReference type="ARBA" id="ARBA00023128"/>
    </source>
</evidence>
<dbReference type="InterPro" id="IPR005656">
    <property type="entry name" value="MmgE_PrpD"/>
</dbReference>
<comment type="similarity">
    <text evidence="2">Belongs to the PrpD family.</text>
</comment>
<keyword evidence="6" id="KW-0391">Immunity</keyword>
<evidence type="ECO:0000313" key="20">
    <source>
        <dbReference type="Proteomes" id="UP000245340"/>
    </source>
</evidence>
<evidence type="ECO:0000256" key="14">
    <source>
        <dbReference type="ARBA" id="ARBA00076490"/>
    </source>
</evidence>
<evidence type="ECO:0000259" key="18">
    <source>
        <dbReference type="Pfam" id="PF03972"/>
    </source>
</evidence>
<dbReference type="InterPro" id="IPR036148">
    <property type="entry name" value="MmgE/PrpD_sf"/>
</dbReference>
<dbReference type="GO" id="GO:0045087">
    <property type="term" value="P:innate immune response"/>
    <property type="evidence" value="ECO:0007669"/>
    <property type="project" value="UniProtKB-KW"/>
</dbReference>
<comment type="subunit">
    <text evidence="3">Homodimer.</text>
</comment>
<evidence type="ECO:0000256" key="12">
    <source>
        <dbReference type="ARBA" id="ARBA00067068"/>
    </source>
</evidence>
<dbReference type="Gene3D" id="3.30.1330.120">
    <property type="entry name" value="2-methylcitrate dehydratase PrpD"/>
    <property type="match status" value="1"/>
</dbReference>
<evidence type="ECO:0000256" key="10">
    <source>
        <dbReference type="ARBA" id="ARBA00050716"/>
    </source>
</evidence>
<evidence type="ECO:0000256" key="11">
    <source>
        <dbReference type="ARBA" id="ARBA00055971"/>
    </source>
</evidence>
<evidence type="ECO:0000256" key="6">
    <source>
        <dbReference type="ARBA" id="ARBA00022859"/>
    </source>
</evidence>
<evidence type="ECO:0000256" key="17">
    <source>
        <dbReference type="ARBA" id="ARBA00083851"/>
    </source>
</evidence>
<keyword evidence="7" id="KW-0496">Mitochondrion</keyword>
<dbReference type="GO" id="GO:0072573">
    <property type="term" value="P:tolerance induction to lipopolysaccharide"/>
    <property type="evidence" value="ECO:0007669"/>
    <property type="project" value="UniProtKB-ARBA"/>
</dbReference>
<evidence type="ECO:0000313" key="21">
    <source>
        <dbReference type="RefSeq" id="XP_004410688.1"/>
    </source>
</evidence>
<keyword evidence="8" id="KW-0395">Inflammatory response</keyword>
<name>A0A9B0H2P2_ODORO</name>
<dbReference type="InterPro" id="IPR045336">
    <property type="entry name" value="MmgE_PrpD_N"/>
</dbReference>
<evidence type="ECO:0000256" key="8">
    <source>
        <dbReference type="ARBA" id="ARBA00023198"/>
    </source>
</evidence>
<dbReference type="RefSeq" id="XP_004410688.1">
    <property type="nucleotide sequence ID" value="XM_004410631.1"/>
</dbReference>
<dbReference type="PANTHER" id="PTHR16943:SF11">
    <property type="entry name" value="CIS-ACONITATE DECARBOXYLASE"/>
    <property type="match status" value="1"/>
</dbReference>
<keyword evidence="9" id="KW-0456">Lyase</keyword>
<dbReference type="InterPro" id="IPR045337">
    <property type="entry name" value="MmgE_PrpD_C"/>
</dbReference>
<feature type="domain" description="MmgE/PrpD N-terminal" evidence="18">
    <location>
        <begin position="138"/>
        <end position="379"/>
    </location>
</feature>
<evidence type="ECO:0000256" key="2">
    <source>
        <dbReference type="ARBA" id="ARBA00006174"/>
    </source>
</evidence>
<dbReference type="AlphaFoldDB" id="A0A9B0H2P2"/>
<evidence type="ECO:0000256" key="5">
    <source>
        <dbReference type="ARBA" id="ARBA00022588"/>
    </source>
</evidence>
<evidence type="ECO:0000256" key="3">
    <source>
        <dbReference type="ARBA" id="ARBA00011738"/>
    </source>
</evidence>
<keyword evidence="5" id="KW-0399">Innate immunity</keyword>
<evidence type="ECO:0000256" key="15">
    <source>
        <dbReference type="ARBA" id="ARBA00081034"/>
    </source>
</evidence>
<sequence>MDRAWDGPLRKTSFLRRGRHCTLSPPNPAWKEDVNFSAPPARAAEKCAAASARSPQELAALNTGTVPLPCSVVLLLKVLNSRQQSGGRKGPPQSGGGQILLTLTSSLEKARETKNSPHSPAVEMSPIVNFLGEESVTESFARVIHGLTVGHLTDNVIQRSKRMILDTLGVGFLGTSTEVFHKASEYSKIYSSNMSSSVWGRPDLRLPPSYAAFVNGVAIHSMDFDDTWHPATHPSGAVLPVLMALAEALPSSRTFSGLDLLLAFNVGIEVQGQLLHFSKEASDIPKRFHPPSVVGTLGSAAATSKFLGLSMTKCQEALAIAVSHAGAPMANAATQTKPLHIGNAARHGMESAFLAMLGLQGNKQVLDMQTGFGAFYANYSPQVLPNLDSHMWLLDQQDVAFKRFPAHLATHWVADAAASVRKHLVTDRALLPTDRVERIVLRIPDVQYVNRPFPDSEHEARHSFQYVACTTLLDGGVTVPSFHKCQIDRPQVRELLGKVELEHPRDNLPSFNTLYCEVSVTLSDGATFTECSDTFYGHWRKPLSQEDLREKFRANASSMLSYNTVERLLKIVENLEDLEDCSVLTTLLKGPSPPEMVSKSIQHLTIPSYNLS</sequence>
<comment type="catalytic activity">
    <reaction evidence="10">
        <text>cis-aconitate + H(+) = itaconate + CO2</text>
        <dbReference type="Rhea" id="RHEA:15253"/>
        <dbReference type="ChEBI" id="CHEBI:15378"/>
        <dbReference type="ChEBI" id="CHEBI:16383"/>
        <dbReference type="ChEBI" id="CHEBI:16526"/>
        <dbReference type="ChEBI" id="CHEBI:17240"/>
        <dbReference type="EC" id="4.1.1.6"/>
    </reaction>
    <physiologicalReaction direction="left-to-right" evidence="10">
        <dbReference type="Rhea" id="RHEA:15254"/>
    </physiologicalReaction>
</comment>
<dbReference type="FunFam" id="3.30.1330.120:FF:000002">
    <property type="entry name" value="Aconitate decarboxylase 1"/>
    <property type="match status" value="1"/>
</dbReference>
<evidence type="ECO:0000256" key="1">
    <source>
        <dbReference type="ARBA" id="ARBA00004173"/>
    </source>
</evidence>
<dbReference type="GO" id="GO:0006954">
    <property type="term" value="P:inflammatory response"/>
    <property type="evidence" value="ECO:0007669"/>
    <property type="project" value="UniProtKB-KW"/>
</dbReference>
<evidence type="ECO:0000259" key="19">
    <source>
        <dbReference type="Pfam" id="PF19305"/>
    </source>
</evidence>
<reference evidence="21" key="1">
    <citation type="submission" date="2025-08" db="UniProtKB">
        <authorList>
            <consortium name="RefSeq"/>
        </authorList>
    </citation>
    <scope>IDENTIFICATION</scope>
</reference>
<dbReference type="PANTHER" id="PTHR16943">
    <property type="entry name" value="2-METHYLCITRATE DEHYDRATASE-RELATED"/>
    <property type="match status" value="1"/>
</dbReference>
<keyword evidence="20" id="KW-1185">Reference proteome</keyword>
<dbReference type="GO" id="GO:0042803">
    <property type="term" value="F:protein homodimerization activity"/>
    <property type="evidence" value="ECO:0007669"/>
    <property type="project" value="UniProtKB-ARBA"/>
</dbReference>
<dbReference type="FunFam" id="1.10.4100.10:FF:000002">
    <property type="entry name" value="Aconitate decarboxylase 1"/>
    <property type="match status" value="1"/>
</dbReference>
<dbReference type="InterPro" id="IPR042188">
    <property type="entry name" value="MmgE/PrpD_sf_2"/>
</dbReference>
<feature type="domain" description="MmgE/PrpD C-terminal" evidence="19">
    <location>
        <begin position="404"/>
        <end position="577"/>
    </location>
</feature>
<dbReference type="Pfam" id="PF19305">
    <property type="entry name" value="MmgE_PrpD_C"/>
    <property type="match status" value="1"/>
</dbReference>
<comment type="function">
    <text evidence="11">Cis-aconitate decarboxylase that catalyzes production of itaconate and is involved in the inhibition of the inflammatory response. Acts as a negative regulator of the Toll-like receptors (TLRs)-mediated inflammatory innate response by stimulating the tumor necrosis factor alpha-induced protein TNFAIP3 expression via reactive oxygen species (ROS) in LPS-tolerized macrophages. Involved in antimicrobial response of innate immune cells; ACOD1-mediated itaconic acid production contributes to the antimicrobial activity of macrophages by generating itaconate, leading to alkylation of proteins, such as TFEB. Involved in antiviral response following infection by flavivirus in neurons: ACOD1-mediated itaconate production inhibits the activity of succinate dehydrogenase, generating a metabolic state in neurons that suppresses replication of viral genomes. Plays a role in the embryo implantation.</text>
</comment>
<dbReference type="SUPFAM" id="SSF103378">
    <property type="entry name" value="2-methylcitrate dehydratase PrpD"/>
    <property type="match status" value="1"/>
</dbReference>
<accession>A0A9B0H2P2</accession>
<dbReference type="EC" id="4.1.1.6" evidence="12"/>
<dbReference type="GO" id="GO:0047613">
    <property type="term" value="F:aconitate decarboxylase activity"/>
    <property type="evidence" value="ECO:0007669"/>
    <property type="project" value="UniProtKB-EC"/>
</dbReference>
<comment type="subcellular location">
    <subcellularLocation>
        <location evidence="1">Mitochondrion</location>
    </subcellularLocation>
</comment>
<evidence type="ECO:0000256" key="16">
    <source>
        <dbReference type="ARBA" id="ARBA00083634"/>
    </source>
</evidence>
<evidence type="ECO:0000256" key="13">
    <source>
        <dbReference type="ARBA" id="ARBA00073848"/>
    </source>
</evidence>
<dbReference type="GO" id="GO:0005739">
    <property type="term" value="C:mitochondrion"/>
    <property type="evidence" value="ECO:0007669"/>
    <property type="project" value="UniProtKB-SubCell"/>
</dbReference>
<dbReference type="InterPro" id="IPR042183">
    <property type="entry name" value="MmgE/PrpD_sf_1"/>
</dbReference>
<evidence type="ECO:0000256" key="4">
    <source>
        <dbReference type="ARBA" id="ARBA00022529"/>
    </source>
</evidence>
<gene>
    <name evidence="21" type="primary">IRG1</name>
</gene>
<dbReference type="Gene3D" id="1.10.4100.10">
    <property type="entry name" value="2-methylcitrate dehydratase PrpD"/>
    <property type="match status" value="1"/>
</dbReference>